<dbReference type="InterPro" id="IPR043136">
    <property type="entry name" value="B30.2/SPRY_sf"/>
</dbReference>
<evidence type="ECO:0000259" key="2">
    <source>
        <dbReference type="PROSITE" id="PS50188"/>
    </source>
</evidence>
<sequence>MDDLGHEAPPPSYQLEQQRHDQTRPDMILNDASVNAFELGEEYSANSLVAIDQLPLNERQRLERQGPANNRMILPHFQDDASLAHIPFSLSDHDTTVEFLPEQKRRRFKLFKTHQVQDTDVTAQATDPWIALDPDSGATVHYFEIDIVSVGRPDVVLAIGLATKPYPWFRLPGWNKHSVAYHSDDGNKFLNDPTVGYVFGPSYGVGDVVGCLYHVEQGSVYFTLNGSMIQEPAFVGLDLHVYYPSIGADGPAKVRVNFGAQPFKYACPSWVGHVYPAPPQ</sequence>
<comment type="caution">
    <text evidence="3">The sequence shown here is derived from an EMBL/GenBank/DDBJ whole genome shotgun (WGS) entry which is preliminary data.</text>
</comment>
<dbReference type="PANTHER" id="PTHR12864">
    <property type="entry name" value="RAN BINDING PROTEIN 9-RELATED"/>
    <property type="match status" value="1"/>
</dbReference>
<name>A0A1X2G6X3_9FUNG</name>
<dbReference type="InterPro" id="IPR013320">
    <property type="entry name" value="ConA-like_dom_sf"/>
</dbReference>
<dbReference type="SUPFAM" id="SSF49899">
    <property type="entry name" value="Concanavalin A-like lectins/glucanases"/>
    <property type="match status" value="1"/>
</dbReference>
<reference evidence="3 4" key="1">
    <citation type="submission" date="2016-07" db="EMBL/GenBank/DDBJ databases">
        <title>Pervasive Adenine N6-methylation of Active Genes in Fungi.</title>
        <authorList>
            <consortium name="DOE Joint Genome Institute"/>
            <person name="Mondo S.J."/>
            <person name="Dannebaum R.O."/>
            <person name="Kuo R.C."/>
            <person name="Labutti K."/>
            <person name="Haridas S."/>
            <person name="Kuo A."/>
            <person name="Salamov A."/>
            <person name="Ahrendt S.R."/>
            <person name="Lipzen A."/>
            <person name="Sullivan W."/>
            <person name="Andreopoulos W.B."/>
            <person name="Clum A."/>
            <person name="Lindquist E."/>
            <person name="Daum C."/>
            <person name="Ramamoorthy G.K."/>
            <person name="Gryganskyi A."/>
            <person name="Culley D."/>
            <person name="Magnuson J.K."/>
            <person name="James T.Y."/>
            <person name="O'Malley M.A."/>
            <person name="Stajich J.E."/>
            <person name="Spatafora J.W."/>
            <person name="Visel A."/>
            <person name="Grigoriev I.V."/>
        </authorList>
    </citation>
    <scope>NUCLEOTIDE SEQUENCE [LARGE SCALE GENOMIC DNA]</scope>
    <source>
        <strain evidence="3 4">NRRL 3301</strain>
    </source>
</reference>
<evidence type="ECO:0000313" key="4">
    <source>
        <dbReference type="Proteomes" id="UP000242146"/>
    </source>
</evidence>
<dbReference type="EMBL" id="MCGT01000036">
    <property type="protein sequence ID" value="ORX46723.1"/>
    <property type="molecule type" value="Genomic_DNA"/>
</dbReference>
<dbReference type="InterPro" id="IPR003877">
    <property type="entry name" value="SPRY_dom"/>
</dbReference>
<dbReference type="Proteomes" id="UP000242146">
    <property type="component" value="Unassembled WGS sequence"/>
</dbReference>
<evidence type="ECO:0000256" key="1">
    <source>
        <dbReference type="SAM" id="MobiDB-lite"/>
    </source>
</evidence>
<organism evidence="3 4">
    <name type="scientific">Hesseltinella vesiculosa</name>
    <dbReference type="NCBI Taxonomy" id="101127"/>
    <lineage>
        <taxon>Eukaryota</taxon>
        <taxon>Fungi</taxon>
        <taxon>Fungi incertae sedis</taxon>
        <taxon>Mucoromycota</taxon>
        <taxon>Mucoromycotina</taxon>
        <taxon>Mucoromycetes</taxon>
        <taxon>Mucorales</taxon>
        <taxon>Cunninghamellaceae</taxon>
        <taxon>Hesseltinella</taxon>
    </lineage>
</organism>
<dbReference type="OrthoDB" id="258495at2759"/>
<dbReference type="Pfam" id="PF00622">
    <property type="entry name" value="SPRY"/>
    <property type="match status" value="1"/>
</dbReference>
<keyword evidence="4" id="KW-1185">Reference proteome</keyword>
<dbReference type="STRING" id="101127.A0A1X2G6X3"/>
<protein>
    <submittedName>
        <fullName evidence="3">SPRY-domain-containing protein</fullName>
    </submittedName>
</protein>
<accession>A0A1X2G6X3</accession>
<feature type="region of interest" description="Disordered" evidence="1">
    <location>
        <begin position="1"/>
        <end position="21"/>
    </location>
</feature>
<feature type="domain" description="B30.2/SPRY" evidence="2">
    <location>
        <begin position="56"/>
        <end position="263"/>
    </location>
</feature>
<evidence type="ECO:0000313" key="3">
    <source>
        <dbReference type="EMBL" id="ORX46723.1"/>
    </source>
</evidence>
<dbReference type="InterPro" id="IPR001870">
    <property type="entry name" value="B30.2/SPRY"/>
</dbReference>
<gene>
    <name evidence="3" type="ORF">DM01DRAFT_1339382</name>
</gene>
<dbReference type="Gene3D" id="2.60.120.920">
    <property type="match status" value="1"/>
</dbReference>
<dbReference type="InterPro" id="IPR050618">
    <property type="entry name" value="Ubq-SigPath_Reg"/>
</dbReference>
<dbReference type="PROSITE" id="PS50188">
    <property type="entry name" value="B302_SPRY"/>
    <property type="match status" value="1"/>
</dbReference>
<dbReference type="AlphaFoldDB" id="A0A1X2G6X3"/>
<dbReference type="SMART" id="SM00449">
    <property type="entry name" value="SPRY"/>
    <property type="match status" value="1"/>
</dbReference>
<proteinExistence type="predicted"/>